<sequence>MSAPPRTPSGFTDSDLAALFAALEHCVLVHDARTKDILWANPAACAALGFTLEELRPLKAPHMSSHARPYGRAKGRAWLQRAVDEGSCTIEWCYRAKGGTDILSEARAVRVDLARGPVVMVQFRDIAEEKATRRDLFRTEGRLQAFLRSLDAGIVVLDGDGRVLFAGAAAGTLLGRGLDTVVGADFTGFLAPDSARLLRVALTSAAGGGVTDTRYRLAVPDGDGGPDRWFATRCQYIHIENDLCGTLLLFHDITALVRTEEEHRRDAQYLNHLARYNAMGDMAMAIAHEVSQPISAAHNFVAGVGGRLTDDPDPGHLRWGLENATRQLDRAALILRSLREYVVRLEESQQWADLDDIVTDCGYFVDVRARQQSVTVRWEHAAEELPVRCEKVLIGQVVMNLAFNAIEEMARSAGGQRTVVVTTRRRGGHAEVEVRDTGQGLPAQRAGRIFDGAFSSKGDGHGIGLALSHRIITRHGGEIEAGANEPRGAVFRFRLPLRRKGKPLHAPSDPQLPVSSASA</sequence>
<dbReference type="NCBIfam" id="TIGR00229">
    <property type="entry name" value="sensory_box"/>
    <property type="match status" value="1"/>
</dbReference>
<evidence type="ECO:0000256" key="5">
    <source>
        <dbReference type="ARBA" id="ARBA00022741"/>
    </source>
</evidence>
<accession>A0ABT7A348</accession>
<keyword evidence="6" id="KW-0418">Kinase</keyword>
<keyword evidence="7 12" id="KW-0067">ATP-binding</keyword>
<feature type="region of interest" description="Disordered" evidence="9">
    <location>
        <begin position="500"/>
        <end position="519"/>
    </location>
</feature>
<feature type="domain" description="PAS" evidence="11">
    <location>
        <begin position="139"/>
        <end position="209"/>
    </location>
</feature>
<evidence type="ECO:0000256" key="3">
    <source>
        <dbReference type="ARBA" id="ARBA00022553"/>
    </source>
</evidence>
<dbReference type="SMART" id="SM00387">
    <property type="entry name" value="HATPase_c"/>
    <property type="match status" value="1"/>
</dbReference>
<keyword evidence="3" id="KW-0597">Phosphoprotein</keyword>
<dbReference type="Gene3D" id="3.30.450.20">
    <property type="entry name" value="PAS domain"/>
    <property type="match status" value="2"/>
</dbReference>
<proteinExistence type="predicted"/>
<dbReference type="InterPro" id="IPR036890">
    <property type="entry name" value="HATPase_C_sf"/>
</dbReference>
<evidence type="ECO:0000259" key="10">
    <source>
        <dbReference type="PROSITE" id="PS50109"/>
    </source>
</evidence>
<keyword evidence="8" id="KW-0902">Two-component regulatory system</keyword>
<evidence type="ECO:0000256" key="8">
    <source>
        <dbReference type="ARBA" id="ARBA00023012"/>
    </source>
</evidence>
<dbReference type="Gene3D" id="1.10.287.130">
    <property type="match status" value="1"/>
</dbReference>
<dbReference type="Pfam" id="PF08448">
    <property type="entry name" value="PAS_4"/>
    <property type="match status" value="1"/>
</dbReference>
<evidence type="ECO:0000256" key="4">
    <source>
        <dbReference type="ARBA" id="ARBA00022679"/>
    </source>
</evidence>
<evidence type="ECO:0000256" key="1">
    <source>
        <dbReference type="ARBA" id="ARBA00000085"/>
    </source>
</evidence>
<dbReference type="CDD" id="cd00130">
    <property type="entry name" value="PAS"/>
    <property type="match status" value="2"/>
</dbReference>
<dbReference type="Pfam" id="PF13426">
    <property type="entry name" value="PAS_9"/>
    <property type="match status" value="1"/>
</dbReference>
<keyword evidence="5" id="KW-0547">Nucleotide-binding</keyword>
<dbReference type="InterPro" id="IPR000014">
    <property type="entry name" value="PAS"/>
</dbReference>
<evidence type="ECO:0000313" key="12">
    <source>
        <dbReference type="EMBL" id="MDJ1135726.1"/>
    </source>
</evidence>
<dbReference type="Proteomes" id="UP001214441">
    <property type="component" value="Unassembled WGS sequence"/>
</dbReference>
<dbReference type="GO" id="GO:0005524">
    <property type="term" value="F:ATP binding"/>
    <property type="evidence" value="ECO:0007669"/>
    <property type="project" value="UniProtKB-KW"/>
</dbReference>
<dbReference type="Gene3D" id="3.30.565.10">
    <property type="entry name" value="Histidine kinase-like ATPase, C-terminal domain"/>
    <property type="match status" value="1"/>
</dbReference>
<dbReference type="PRINTS" id="PR00344">
    <property type="entry name" value="BCTRLSENSOR"/>
</dbReference>
<gene>
    <name evidence="12" type="ORF">NMN56_027995</name>
</gene>
<dbReference type="PANTHER" id="PTHR43065:SF10">
    <property type="entry name" value="PEROXIDE STRESS-ACTIVATED HISTIDINE KINASE MAK3"/>
    <property type="match status" value="1"/>
</dbReference>
<dbReference type="InterPro" id="IPR004358">
    <property type="entry name" value="Sig_transdc_His_kin-like_C"/>
</dbReference>
<evidence type="ECO:0000313" key="13">
    <source>
        <dbReference type="Proteomes" id="UP001214441"/>
    </source>
</evidence>
<organism evidence="12 13">
    <name type="scientific">Streptomyces iconiensis</name>
    <dbReference type="NCBI Taxonomy" id="1384038"/>
    <lineage>
        <taxon>Bacteria</taxon>
        <taxon>Bacillati</taxon>
        <taxon>Actinomycetota</taxon>
        <taxon>Actinomycetes</taxon>
        <taxon>Kitasatosporales</taxon>
        <taxon>Streptomycetaceae</taxon>
        <taxon>Streptomyces</taxon>
    </lineage>
</organism>
<feature type="domain" description="Histidine kinase" evidence="10">
    <location>
        <begin position="285"/>
        <end position="499"/>
    </location>
</feature>
<evidence type="ECO:0000256" key="2">
    <source>
        <dbReference type="ARBA" id="ARBA00012438"/>
    </source>
</evidence>
<dbReference type="InterPro" id="IPR035965">
    <property type="entry name" value="PAS-like_dom_sf"/>
</dbReference>
<dbReference type="EC" id="2.7.13.3" evidence="2"/>
<protein>
    <recommendedName>
        <fullName evidence="2">histidine kinase</fullName>
        <ecNumber evidence="2">2.7.13.3</ecNumber>
    </recommendedName>
</protein>
<dbReference type="InterPro" id="IPR003594">
    <property type="entry name" value="HATPase_dom"/>
</dbReference>
<reference evidence="12 13" key="1">
    <citation type="submission" date="2023-05" db="EMBL/GenBank/DDBJ databases">
        <title>Streptantibioticus silvisoli sp. nov., acidotolerant actinomycetes 1 from pine litter.</title>
        <authorList>
            <person name="Swiecimska M."/>
            <person name="Golinska P."/>
            <person name="Sangal V."/>
            <person name="Wachnowicz B."/>
            <person name="Goodfellow M."/>
        </authorList>
    </citation>
    <scope>NUCLEOTIDE SEQUENCE [LARGE SCALE GENOMIC DNA]</scope>
    <source>
        <strain evidence="12 13">DSM 42109</strain>
    </source>
</reference>
<comment type="caution">
    <text evidence="12">The sequence shown here is derived from an EMBL/GenBank/DDBJ whole genome shotgun (WGS) entry which is preliminary data.</text>
</comment>
<evidence type="ECO:0000256" key="7">
    <source>
        <dbReference type="ARBA" id="ARBA00022840"/>
    </source>
</evidence>
<keyword evidence="4" id="KW-0808">Transferase</keyword>
<dbReference type="PROSITE" id="PS50112">
    <property type="entry name" value="PAS"/>
    <property type="match status" value="1"/>
</dbReference>
<evidence type="ECO:0000256" key="6">
    <source>
        <dbReference type="ARBA" id="ARBA00022777"/>
    </source>
</evidence>
<dbReference type="EMBL" id="JANCPR020000032">
    <property type="protein sequence ID" value="MDJ1135726.1"/>
    <property type="molecule type" value="Genomic_DNA"/>
</dbReference>
<keyword evidence="13" id="KW-1185">Reference proteome</keyword>
<dbReference type="Pfam" id="PF02518">
    <property type="entry name" value="HATPase_c"/>
    <property type="match status" value="1"/>
</dbReference>
<dbReference type="RefSeq" id="WP_274046420.1">
    <property type="nucleotide sequence ID" value="NZ_JANCPR020000032.1"/>
</dbReference>
<dbReference type="SUPFAM" id="SSF55874">
    <property type="entry name" value="ATPase domain of HSP90 chaperone/DNA topoisomerase II/histidine kinase"/>
    <property type="match status" value="1"/>
</dbReference>
<evidence type="ECO:0000256" key="9">
    <source>
        <dbReference type="SAM" id="MobiDB-lite"/>
    </source>
</evidence>
<dbReference type="SMART" id="SM00091">
    <property type="entry name" value="PAS"/>
    <property type="match status" value="2"/>
</dbReference>
<dbReference type="PROSITE" id="PS50109">
    <property type="entry name" value="HIS_KIN"/>
    <property type="match status" value="1"/>
</dbReference>
<dbReference type="SUPFAM" id="SSF55785">
    <property type="entry name" value="PYP-like sensor domain (PAS domain)"/>
    <property type="match status" value="2"/>
</dbReference>
<evidence type="ECO:0000259" key="11">
    <source>
        <dbReference type="PROSITE" id="PS50112"/>
    </source>
</evidence>
<dbReference type="InterPro" id="IPR013656">
    <property type="entry name" value="PAS_4"/>
</dbReference>
<dbReference type="InterPro" id="IPR005467">
    <property type="entry name" value="His_kinase_dom"/>
</dbReference>
<comment type="catalytic activity">
    <reaction evidence="1">
        <text>ATP + protein L-histidine = ADP + protein N-phospho-L-histidine.</text>
        <dbReference type="EC" id="2.7.13.3"/>
    </reaction>
</comment>
<dbReference type="PANTHER" id="PTHR43065">
    <property type="entry name" value="SENSOR HISTIDINE KINASE"/>
    <property type="match status" value="1"/>
</dbReference>
<name>A0ABT7A348_9ACTN</name>